<protein>
    <recommendedName>
        <fullName evidence="3">Heavy-metal-associated domain-containing protein</fullName>
    </recommendedName>
</protein>
<comment type="caution">
    <text evidence="1">The sequence shown here is derived from an EMBL/GenBank/DDBJ whole genome shotgun (WGS) entry which is preliminary data.</text>
</comment>
<organism evidence="1 2">
    <name type="scientific">Microbacterium panaciterrae</name>
    <dbReference type="NCBI Taxonomy" id="985759"/>
    <lineage>
        <taxon>Bacteria</taxon>
        <taxon>Bacillati</taxon>
        <taxon>Actinomycetota</taxon>
        <taxon>Actinomycetes</taxon>
        <taxon>Micrococcales</taxon>
        <taxon>Microbacteriaceae</taxon>
        <taxon>Microbacterium</taxon>
    </lineage>
</organism>
<sequence>MDGHDAHGSGGHRSMEHGSMDHAAMAGSDAPAGVSLFADGYTLAPVVAPTATGDQGLLSFRILDRSGTAVTAYERQHEKELHLIVVRSDGTQFRHVHPVLGTTTGTWSIPWAWAEAGTYRVFTDFAAEGGDAVTLTRTVDVAGSFTPVASATSRETTIDGFDARISGDLVPGDASELTVTISRDGAPVTTLQPYLGAYGHLVALREGDLAYLHVHPEGDVPASGAVSGPEVRFAAHVPTAGRYLLYFDFQVSGAVHSAAFVLDAKDPHQH</sequence>
<keyword evidence="2" id="KW-1185">Reference proteome</keyword>
<dbReference type="Proteomes" id="UP001500731">
    <property type="component" value="Unassembled WGS sequence"/>
</dbReference>
<dbReference type="RefSeq" id="WP_345184052.1">
    <property type="nucleotide sequence ID" value="NZ_BAABGP010000004.1"/>
</dbReference>
<evidence type="ECO:0000313" key="1">
    <source>
        <dbReference type="EMBL" id="GAA4479607.1"/>
    </source>
</evidence>
<accession>A0ABP8P465</accession>
<proteinExistence type="predicted"/>
<gene>
    <name evidence="1" type="ORF">GCM10023171_05170</name>
</gene>
<dbReference type="EMBL" id="BAABGP010000004">
    <property type="protein sequence ID" value="GAA4479607.1"/>
    <property type="molecule type" value="Genomic_DNA"/>
</dbReference>
<evidence type="ECO:0008006" key="3">
    <source>
        <dbReference type="Google" id="ProtNLM"/>
    </source>
</evidence>
<name>A0ABP8P465_9MICO</name>
<evidence type="ECO:0000313" key="2">
    <source>
        <dbReference type="Proteomes" id="UP001500731"/>
    </source>
</evidence>
<reference evidence="2" key="1">
    <citation type="journal article" date="2019" name="Int. J. Syst. Evol. Microbiol.">
        <title>The Global Catalogue of Microorganisms (GCM) 10K type strain sequencing project: providing services to taxonomists for standard genome sequencing and annotation.</title>
        <authorList>
            <consortium name="The Broad Institute Genomics Platform"/>
            <consortium name="The Broad Institute Genome Sequencing Center for Infectious Disease"/>
            <person name="Wu L."/>
            <person name="Ma J."/>
        </authorList>
    </citation>
    <scope>NUCLEOTIDE SEQUENCE [LARGE SCALE GENOMIC DNA]</scope>
    <source>
        <strain evidence="2">JCM 17839</strain>
    </source>
</reference>